<name>A0AAD7XIN7_9STRA</name>
<gene>
    <name evidence="3" type="ORF">CTAYLR_006670</name>
</gene>
<evidence type="ECO:0000313" key="3">
    <source>
        <dbReference type="EMBL" id="KAJ8603072.1"/>
    </source>
</evidence>
<evidence type="ECO:0008006" key="5">
    <source>
        <dbReference type="Google" id="ProtNLM"/>
    </source>
</evidence>
<reference evidence="3" key="1">
    <citation type="submission" date="2023-01" db="EMBL/GenBank/DDBJ databases">
        <title>Metagenome sequencing of chrysophaentin producing Chrysophaeum taylorii.</title>
        <authorList>
            <person name="Davison J."/>
            <person name="Bewley C."/>
        </authorList>
    </citation>
    <scope>NUCLEOTIDE SEQUENCE</scope>
    <source>
        <strain evidence="3">NIES-1699</strain>
    </source>
</reference>
<comment type="similarity">
    <text evidence="1">Belongs to the CWC26 family.</text>
</comment>
<dbReference type="Proteomes" id="UP001230188">
    <property type="component" value="Unassembled WGS sequence"/>
</dbReference>
<organism evidence="3 4">
    <name type="scientific">Chrysophaeum taylorii</name>
    <dbReference type="NCBI Taxonomy" id="2483200"/>
    <lineage>
        <taxon>Eukaryota</taxon>
        <taxon>Sar</taxon>
        <taxon>Stramenopiles</taxon>
        <taxon>Ochrophyta</taxon>
        <taxon>Pelagophyceae</taxon>
        <taxon>Pelagomonadales</taxon>
        <taxon>Pelagomonadaceae</taxon>
        <taxon>Chrysophaeum</taxon>
    </lineage>
</organism>
<dbReference type="GO" id="GO:0003723">
    <property type="term" value="F:RNA binding"/>
    <property type="evidence" value="ECO:0007669"/>
    <property type="project" value="TreeGrafter"/>
</dbReference>
<accession>A0AAD7XIN7</accession>
<feature type="compositionally biased region" description="Basic and acidic residues" evidence="2">
    <location>
        <begin position="318"/>
        <end position="370"/>
    </location>
</feature>
<evidence type="ECO:0000256" key="2">
    <source>
        <dbReference type="SAM" id="MobiDB-lite"/>
    </source>
</evidence>
<feature type="region of interest" description="Disordered" evidence="2">
    <location>
        <begin position="281"/>
        <end position="305"/>
    </location>
</feature>
<proteinExistence type="inferred from homology"/>
<dbReference type="PANTHER" id="PTHR31809:SF0">
    <property type="entry name" value="BUD13 HOMOLOG"/>
    <property type="match status" value="1"/>
</dbReference>
<dbReference type="GO" id="GO:0000398">
    <property type="term" value="P:mRNA splicing, via spliceosome"/>
    <property type="evidence" value="ECO:0007669"/>
    <property type="project" value="TreeGrafter"/>
</dbReference>
<feature type="compositionally biased region" description="Basic and acidic residues" evidence="2">
    <location>
        <begin position="1"/>
        <end position="14"/>
    </location>
</feature>
<feature type="region of interest" description="Disordered" evidence="2">
    <location>
        <begin position="1"/>
        <end position="233"/>
    </location>
</feature>
<feature type="region of interest" description="Disordered" evidence="2">
    <location>
        <begin position="246"/>
        <end position="266"/>
    </location>
</feature>
<dbReference type="AlphaFoldDB" id="A0AAD7XIN7"/>
<keyword evidence="4" id="KW-1185">Reference proteome</keyword>
<sequence length="429" mass="49100">MASADYLRRYLDGGKKKKKKEKEKKKKTKHAGMRVVEMDDDWGFEHKGGEVSDDDEAPVVVLDESTKGMVVQRKKGTWSAVDARNASPQLHDGDDDDLSVPRKPRHDSDDDDLSVPRKRRHESEDDDISAPRKPRVDSDDDLSVPRRGRLDSDDEDDDLSVPRQPLVDDDGDLAVRRKPENPPQKRRHDSDDDLSPPRRSKMDDDDASPSRQRREEQKGPSGHAAGLIRSADFRDAEAKLRAERTAALERDAGEAPAETVYRDRRGRKLDMLNEFMRIEAEREGKKREEREQYEWGRGTKQKKDEALARQELEEIKNEPFARAVDDPKLEQMRRDAIRDGDPMASYIREKRGEAAATTEKDADKTGDHRRTTTRTYKGPNPTPNRFGILPGYRWDGIDRGNGWEAKLQAKKANAIARKHDRYAWSSADM</sequence>
<feature type="compositionally biased region" description="Basic and acidic residues" evidence="2">
    <location>
        <begin position="281"/>
        <end position="294"/>
    </location>
</feature>
<feature type="compositionally biased region" description="Basic residues" evidence="2">
    <location>
        <begin position="15"/>
        <end position="32"/>
    </location>
</feature>
<dbReference type="Pfam" id="PF09736">
    <property type="entry name" value="Bud13"/>
    <property type="match status" value="1"/>
</dbReference>
<evidence type="ECO:0000256" key="1">
    <source>
        <dbReference type="ARBA" id="ARBA00011069"/>
    </source>
</evidence>
<dbReference type="InterPro" id="IPR051112">
    <property type="entry name" value="CWC26_splicing_factor"/>
</dbReference>
<comment type="caution">
    <text evidence="3">The sequence shown here is derived from an EMBL/GenBank/DDBJ whole genome shotgun (WGS) entry which is preliminary data.</text>
</comment>
<feature type="region of interest" description="Disordered" evidence="2">
    <location>
        <begin position="318"/>
        <end position="390"/>
    </location>
</feature>
<dbReference type="PANTHER" id="PTHR31809">
    <property type="entry name" value="BUD13 HOMOLOG"/>
    <property type="match status" value="1"/>
</dbReference>
<dbReference type="GO" id="GO:0005684">
    <property type="term" value="C:U2-type spliceosomal complex"/>
    <property type="evidence" value="ECO:0007669"/>
    <property type="project" value="TreeGrafter"/>
</dbReference>
<evidence type="ECO:0000313" key="4">
    <source>
        <dbReference type="Proteomes" id="UP001230188"/>
    </source>
</evidence>
<dbReference type="InterPro" id="IPR018609">
    <property type="entry name" value="Bud13"/>
</dbReference>
<dbReference type="EMBL" id="JAQMWT010000361">
    <property type="protein sequence ID" value="KAJ8603072.1"/>
    <property type="molecule type" value="Genomic_DNA"/>
</dbReference>
<dbReference type="GO" id="GO:0070274">
    <property type="term" value="C:RES complex"/>
    <property type="evidence" value="ECO:0007669"/>
    <property type="project" value="TreeGrafter"/>
</dbReference>
<protein>
    <recommendedName>
        <fullName evidence="5">BUD13 homolog</fullName>
    </recommendedName>
</protein>